<name>A0A811PR83_9POAL</name>
<dbReference type="PANTHER" id="PTHR33710:SF48">
    <property type="entry name" value="OS02G0307075 PROTEIN"/>
    <property type="match status" value="1"/>
</dbReference>
<evidence type="ECO:0000313" key="2">
    <source>
        <dbReference type="Proteomes" id="UP000604825"/>
    </source>
</evidence>
<evidence type="ECO:0000313" key="1">
    <source>
        <dbReference type="EMBL" id="CAD6244824.1"/>
    </source>
</evidence>
<sequence length="167" mass="19274">MLSRLDNNSFHVTNIYGPSHSPEKLGFVTWLINLDTTEFEDWIIGGDFNLIRHPENRNKPGGDFGEMNMFNELITDLDLTDIPFSGRSFSWSNMQADPLLIKLDWVFTSSSWAMSFPTTFVQPLSKPVSDHIPYAVIIRSSIPKSNMFRFENYWVDHPGFLETVELH</sequence>
<dbReference type="InterPro" id="IPR036691">
    <property type="entry name" value="Endo/exonu/phosph_ase_sf"/>
</dbReference>
<accession>A0A811PR83</accession>
<keyword evidence="2" id="KW-1185">Reference proteome</keyword>
<organism evidence="1 2">
    <name type="scientific">Miscanthus lutarioriparius</name>
    <dbReference type="NCBI Taxonomy" id="422564"/>
    <lineage>
        <taxon>Eukaryota</taxon>
        <taxon>Viridiplantae</taxon>
        <taxon>Streptophyta</taxon>
        <taxon>Embryophyta</taxon>
        <taxon>Tracheophyta</taxon>
        <taxon>Spermatophyta</taxon>
        <taxon>Magnoliopsida</taxon>
        <taxon>Liliopsida</taxon>
        <taxon>Poales</taxon>
        <taxon>Poaceae</taxon>
        <taxon>PACMAD clade</taxon>
        <taxon>Panicoideae</taxon>
        <taxon>Andropogonodae</taxon>
        <taxon>Andropogoneae</taxon>
        <taxon>Saccharinae</taxon>
        <taxon>Miscanthus</taxon>
    </lineage>
</organism>
<reference evidence="1" key="1">
    <citation type="submission" date="2020-10" db="EMBL/GenBank/DDBJ databases">
        <authorList>
            <person name="Han B."/>
            <person name="Lu T."/>
            <person name="Zhao Q."/>
            <person name="Huang X."/>
            <person name="Zhao Y."/>
        </authorList>
    </citation>
    <scope>NUCLEOTIDE SEQUENCE</scope>
</reference>
<dbReference type="PANTHER" id="PTHR33710">
    <property type="entry name" value="BNAC02G09200D PROTEIN"/>
    <property type="match status" value="1"/>
</dbReference>
<protein>
    <recommendedName>
        <fullName evidence="3">Endonuclease/exonuclease/phosphatase domain-containing protein</fullName>
    </recommendedName>
</protein>
<dbReference type="Proteomes" id="UP000604825">
    <property type="component" value="Unassembled WGS sequence"/>
</dbReference>
<dbReference type="AlphaFoldDB" id="A0A811PR83"/>
<dbReference type="Gene3D" id="3.60.10.10">
    <property type="entry name" value="Endonuclease/exonuclease/phosphatase"/>
    <property type="match status" value="1"/>
</dbReference>
<comment type="caution">
    <text evidence="1">The sequence shown here is derived from an EMBL/GenBank/DDBJ whole genome shotgun (WGS) entry which is preliminary data.</text>
</comment>
<proteinExistence type="predicted"/>
<gene>
    <name evidence="1" type="ORF">NCGR_LOCUS29355</name>
</gene>
<dbReference type="OrthoDB" id="692455at2759"/>
<dbReference type="SUPFAM" id="SSF56219">
    <property type="entry name" value="DNase I-like"/>
    <property type="match status" value="1"/>
</dbReference>
<evidence type="ECO:0008006" key="3">
    <source>
        <dbReference type="Google" id="ProtNLM"/>
    </source>
</evidence>
<dbReference type="EMBL" id="CAJGYO010000007">
    <property type="protein sequence ID" value="CAD6244824.1"/>
    <property type="molecule type" value="Genomic_DNA"/>
</dbReference>